<sequence length="129" mass="12927">MRDIYNDVGFSQSFAPAARNASANGTGVGLNGFEGAVAVIGVGAWTDGTHTFDIQDSDDNSTFASVAAGLLQGTKPVVSSAGTASKTYKVGYLGRKPYLRVAVTVAGATTGAVYGASVLLGHAATKPVA</sequence>
<gene>
    <name evidence="1" type="ORF">RFN29_30515</name>
</gene>
<evidence type="ECO:0008006" key="3">
    <source>
        <dbReference type="Google" id="ProtNLM"/>
    </source>
</evidence>
<reference evidence="1 2" key="1">
    <citation type="submission" date="2023-08" db="EMBL/GenBank/DDBJ databases">
        <title>Implementing the SeqCode for naming new Mesorhizobium species isolated from Vachellia karroo root nodules.</title>
        <authorList>
            <person name="Van Lill M."/>
        </authorList>
    </citation>
    <scope>NUCLEOTIDE SEQUENCE [LARGE SCALE GENOMIC DNA]</scope>
    <source>
        <strain evidence="1 2">VK22B</strain>
    </source>
</reference>
<comment type="caution">
    <text evidence="1">The sequence shown here is derived from an EMBL/GenBank/DDBJ whole genome shotgun (WGS) entry which is preliminary data.</text>
</comment>
<dbReference type="Proteomes" id="UP001271249">
    <property type="component" value="Unassembled WGS sequence"/>
</dbReference>
<dbReference type="EMBL" id="JAVIJC010000046">
    <property type="protein sequence ID" value="MDX8495881.1"/>
    <property type="molecule type" value="Genomic_DNA"/>
</dbReference>
<dbReference type="RefSeq" id="WP_320229588.1">
    <property type="nucleotide sequence ID" value="NZ_JAVIJC010000046.1"/>
</dbReference>
<accession>A0ABU4Z9F7</accession>
<protein>
    <recommendedName>
        <fullName evidence="3">Head decoration protein</fullName>
    </recommendedName>
</protein>
<organism evidence="1 2">
    <name type="scientific">Mesorhizobium captivum</name>
    <dbReference type="NCBI Taxonomy" id="3072319"/>
    <lineage>
        <taxon>Bacteria</taxon>
        <taxon>Pseudomonadati</taxon>
        <taxon>Pseudomonadota</taxon>
        <taxon>Alphaproteobacteria</taxon>
        <taxon>Hyphomicrobiales</taxon>
        <taxon>Phyllobacteriaceae</taxon>
        <taxon>Mesorhizobium</taxon>
    </lineage>
</organism>
<name>A0ABU4Z9F7_9HYPH</name>
<keyword evidence="2" id="KW-1185">Reference proteome</keyword>
<proteinExistence type="predicted"/>
<evidence type="ECO:0000313" key="1">
    <source>
        <dbReference type="EMBL" id="MDX8495881.1"/>
    </source>
</evidence>
<evidence type="ECO:0000313" key="2">
    <source>
        <dbReference type="Proteomes" id="UP001271249"/>
    </source>
</evidence>